<dbReference type="Pfam" id="PF25601">
    <property type="entry name" value="AAA_lid_14"/>
    <property type="match status" value="1"/>
</dbReference>
<dbReference type="AlphaFoldDB" id="A0A7U3YMY1"/>
<accession>A0A7U3YMY1</accession>
<dbReference type="InterPro" id="IPR002078">
    <property type="entry name" value="Sigma_54_int"/>
</dbReference>
<dbReference type="SMART" id="SM00448">
    <property type="entry name" value="REC"/>
    <property type="match status" value="1"/>
</dbReference>
<feature type="domain" description="Response regulatory" evidence="9">
    <location>
        <begin position="8"/>
        <end position="123"/>
    </location>
</feature>
<dbReference type="InterPro" id="IPR027417">
    <property type="entry name" value="P-loop_NTPase"/>
</dbReference>
<dbReference type="RefSeq" id="WP_015724728.1">
    <property type="nucleotide sequence ID" value="NC_014972.1"/>
</dbReference>
<feature type="domain" description="Sigma-54 factor interaction" evidence="8">
    <location>
        <begin position="148"/>
        <end position="377"/>
    </location>
</feature>
<evidence type="ECO:0000259" key="9">
    <source>
        <dbReference type="PROSITE" id="PS50110"/>
    </source>
</evidence>
<evidence type="ECO:0000256" key="4">
    <source>
        <dbReference type="ARBA" id="ARBA00023012"/>
    </source>
</evidence>
<dbReference type="InterPro" id="IPR009057">
    <property type="entry name" value="Homeodomain-like_sf"/>
</dbReference>
<dbReference type="Gene3D" id="3.40.50.300">
    <property type="entry name" value="P-loop containing nucleotide triphosphate hydrolases"/>
    <property type="match status" value="1"/>
</dbReference>
<dbReference type="Gene3D" id="3.40.50.2300">
    <property type="match status" value="1"/>
</dbReference>
<dbReference type="PROSITE" id="PS50045">
    <property type="entry name" value="SIGMA54_INTERACT_4"/>
    <property type="match status" value="1"/>
</dbReference>
<dbReference type="SUPFAM" id="SSF52540">
    <property type="entry name" value="P-loop containing nucleoside triphosphate hydrolases"/>
    <property type="match status" value="1"/>
</dbReference>
<dbReference type="InterPro" id="IPR003593">
    <property type="entry name" value="AAA+_ATPase"/>
</dbReference>
<evidence type="ECO:0000313" key="10">
    <source>
        <dbReference type="EMBL" id="ADW18188.1"/>
    </source>
</evidence>
<dbReference type="GO" id="GO:0006355">
    <property type="term" value="P:regulation of DNA-templated transcription"/>
    <property type="evidence" value="ECO:0007669"/>
    <property type="project" value="InterPro"/>
</dbReference>
<feature type="modified residue" description="4-aspartylphosphate" evidence="7">
    <location>
        <position position="58"/>
    </location>
</feature>
<reference evidence="10 11" key="1">
    <citation type="journal article" date="2011" name="Stand. Genomic Sci.">
        <title>Complete genome sequence of Desulfobulbus propionicus type strain (1pr3).</title>
        <authorList>
            <person name="Pagani I."/>
            <person name="Lapidus A."/>
            <person name="Nolan M."/>
            <person name="Lucas S."/>
            <person name="Hammon N."/>
            <person name="Deshpande S."/>
            <person name="Cheng J.F."/>
            <person name="Chertkov O."/>
            <person name="Davenport K."/>
            <person name="Tapia R."/>
            <person name="Han C."/>
            <person name="Goodwin L."/>
            <person name="Pitluck S."/>
            <person name="Liolios K."/>
            <person name="Mavromatis K."/>
            <person name="Ivanova N."/>
            <person name="Mikhailova N."/>
            <person name="Pati A."/>
            <person name="Chen A."/>
            <person name="Palaniappan K."/>
            <person name="Land M."/>
            <person name="Hauser L."/>
            <person name="Chang Y.J."/>
            <person name="Jeffries C.D."/>
            <person name="Detter J.C."/>
            <person name="Brambilla E."/>
            <person name="Kannan K.P."/>
            <person name="Djao O.D."/>
            <person name="Rohde M."/>
            <person name="Pukall R."/>
            <person name="Spring S."/>
            <person name="Goker M."/>
            <person name="Sikorski J."/>
            <person name="Woyke T."/>
            <person name="Bristow J."/>
            <person name="Eisen J.A."/>
            <person name="Markowitz V."/>
            <person name="Hugenholtz P."/>
            <person name="Kyrpides N.C."/>
            <person name="Klenk H.P."/>
        </authorList>
    </citation>
    <scope>NUCLEOTIDE SEQUENCE [LARGE SCALE GENOMIC DNA]</scope>
    <source>
        <strain evidence="11">ATCC 33891 / DSM 2032 / 1pr3</strain>
    </source>
</reference>
<dbReference type="EMBL" id="CP002364">
    <property type="protein sequence ID" value="ADW18188.1"/>
    <property type="molecule type" value="Genomic_DNA"/>
</dbReference>
<dbReference type="GO" id="GO:0043565">
    <property type="term" value="F:sequence-specific DNA binding"/>
    <property type="evidence" value="ECO:0007669"/>
    <property type="project" value="InterPro"/>
</dbReference>
<proteinExistence type="predicted"/>
<keyword evidence="3" id="KW-0067">ATP-binding</keyword>
<dbReference type="SUPFAM" id="SSF52172">
    <property type="entry name" value="CheY-like"/>
    <property type="match status" value="1"/>
</dbReference>
<evidence type="ECO:0000256" key="6">
    <source>
        <dbReference type="ARBA" id="ARBA00023163"/>
    </source>
</evidence>
<evidence type="ECO:0000259" key="8">
    <source>
        <dbReference type="PROSITE" id="PS50045"/>
    </source>
</evidence>
<gene>
    <name evidence="10" type="ordered locus">Despr_2040</name>
</gene>
<keyword evidence="4" id="KW-0902">Two-component regulatory system</keyword>
<keyword evidence="11" id="KW-1185">Reference proteome</keyword>
<dbReference type="InterPro" id="IPR001789">
    <property type="entry name" value="Sig_transdc_resp-reg_receiver"/>
</dbReference>
<keyword evidence="6" id="KW-0804">Transcription</keyword>
<keyword evidence="5" id="KW-0805">Transcription regulation</keyword>
<dbReference type="FunFam" id="3.40.50.300:FF:000006">
    <property type="entry name" value="DNA-binding transcriptional regulator NtrC"/>
    <property type="match status" value="1"/>
</dbReference>
<dbReference type="PROSITE" id="PS50110">
    <property type="entry name" value="RESPONSE_REGULATORY"/>
    <property type="match status" value="1"/>
</dbReference>
<dbReference type="InterPro" id="IPR058031">
    <property type="entry name" value="AAA_lid_NorR"/>
</dbReference>
<dbReference type="SUPFAM" id="SSF46689">
    <property type="entry name" value="Homeodomain-like"/>
    <property type="match status" value="1"/>
</dbReference>
<dbReference type="InterPro" id="IPR011006">
    <property type="entry name" value="CheY-like_superfamily"/>
</dbReference>
<protein>
    <submittedName>
        <fullName evidence="10">Two component, sigma54 specific, transcriptional regulator, Fis family</fullName>
    </submittedName>
</protein>
<dbReference type="Proteomes" id="UP000006365">
    <property type="component" value="Chromosome"/>
</dbReference>
<evidence type="ECO:0000256" key="1">
    <source>
        <dbReference type="ARBA" id="ARBA00022553"/>
    </source>
</evidence>
<dbReference type="InterPro" id="IPR002197">
    <property type="entry name" value="HTH_Fis"/>
</dbReference>
<dbReference type="Pfam" id="PF00158">
    <property type="entry name" value="Sigma54_activat"/>
    <property type="match status" value="1"/>
</dbReference>
<keyword evidence="2" id="KW-0547">Nucleotide-binding</keyword>
<evidence type="ECO:0000256" key="7">
    <source>
        <dbReference type="PROSITE-ProRule" id="PRU00169"/>
    </source>
</evidence>
<dbReference type="Gene3D" id="1.10.10.60">
    <property type="entry name" value="Homeodomain-like"/>
    <property type="match status" value="1"/>
</dbReference>
<dbReference type="CDD" id="cd00009">
    <property type="entry name" value="AAA"/>
    <property type="match status" value="1"/>
</dbReference>
<keyword evidence="1 7" id="KW-0597">Phosphoprotein</keyword>
<dbReference type="KEGG" id="dpr:Despr_2040"/>
<evidence type="ECO:0000313" key="11">
    <source>
        <dbReference type="Proteomes" id="UP000006365"/>
    </source>
</evidence>
<dbReference type="GO" id="GO:0000160">
    <property type="term" value="P:phosphorelay signal transduction system"/>
    <property type="evidence" value="ECO:0007669"/>
    <property type="project" value="UniProtKB-KW"/>
</dbReference>
<evidence type="ECO:0000256" key="3">
    <source>
        <dbReference type="ARBA" id="ARBA00022840"/>
    </source>
</evidence>
<evidence type="ECO:0000256" key="5">
    <source>
        <dbReference type="ARBA" id="ARBA00023015"/>
    </source>
</evidence>
<dbReference type="FunFam" id="3.40.50.2300:FF:000018">
    <property type="entry name" value="DNA-binding transcriptional regulator NtrC"/>
    <property type="match status" value="1"/>
</dbReference>
<dbReference type="Gene3D" id="1.10.8.60">
    <property type="match status" value="1"/>
</dbReference>
<dbReference type="GO" id="GO:0005524">
    <property type="term" value="F:ATP binding"/>
    <property type="evidence" value="ECO:0007669"/>
    <property type="project" value="UniProtKB-KW"/>
</dbReference>
<dbReference type="PANTHER" id="PTHR32071">
    <property type="entry name" value="TRANSCRIPTIONAL REGULATORY PROTEIN"/>
    <property type="match status" value="1"/>
</dbReference>
<evidence type="ECO:0000256" key="2">
    <source>
        <dbReference type="ARBA" id="ARBA00022741"/>
    </source>
</evidence>
<dbReference type="SMART" id="SM00382">
    <property type="entry name" value="AAA"/>
    <property type="match status" value="1"/>
</dbReference>
<sequence length="476" mass="53032">MEHGKQAKVLVVDDERDMLTLLTKVLVKKGGYDVTAATSAEEALERMRGDSPDVVLTDIKMPGMDGLALLQQIGMIDPAVTTILMTGYGTIGMAVQALKDGAYDFIEKPFDNERIIRTVGRAFERTQLLRENVQLQHRLSSQEQQHGFIGRSRRLVQTVDLLRRIAASNVTVLIRGESGTGKELAARALHGLSPRAGRPMITVNCPALPEHILESELFGYRKGAFTGADRDKIGLFVEADGTTILLDEVADIPVSVQTKLLRVLQEKEVQPLGQTKTFRVDVRVIASTNQDLEAKIRRGEFREDFFYRLNVMTVTMPSLAAMVGDIPLLAQHFLERYSREHGRDGLEFSDEALQALMQHRWQGNVRELQNTINRAVLLCRGSVLEVADLWEESESPVPPQPHAESGHGPLAVEGLDHLPYREAKNAILHRFNAVYLAGALQAAGGNVTAAARNCGMERQAFQRLLRRYHIESRSFR</sequence>
<name>A0A7U3YMY1_DESPD</name>
<dbReference type="Pfam" id="PF00072">
    <property type="entry name" value="Response_reg"/>
    <property type="match status" value="1"/>
</dbReference>
<organism evidence="10 11">
    <name type="scientific">Desulfobulbus propionicus (strain ATCC 33891 / DSM 2032 / VKM B-1956 / 1pr3)</name>
    <dbReference type="NCBI Taxonomy" id="577650"/>
    <lineage>
        <taxon>Bacteria</taxon>
        <taxon>Pseudomonadati</taxon>
        <taxon>Thermodesulfobacteriota</taxon>
        <taxon>Desulfobulbia</taxon>
        <taxon>Desulfobulbales</taxon>
        <taxon>Desulfobulbaceae</taxon>
        <taxon>Desulfobulbus</taxon>
    </lineage>
</organism>
<dbReference type="PRINTS" id="PR01590">
    <property type="entry name" value="HTHFIS"/>
</dbReference>